<dbReference type="InterPro" id="IPR036388">
    <property type="entry name" value="WH-like_DNA-bd_sf"/>
</dbReference>
<feature type="domain" description="OmpR/PhoB-type" evidence="8">
    <location>
        <begin position="129"/>
        <end position="228"/>
    </location>
</feature>
<evidence type="ECO:0000313" key="10">
    <source>
        <dbReference type="Proteomes" id="UP000609879"/>
    </source>
</evidence>
<dbReference type="EMBL" id="BOMI01000146">
    <property type="protein sequence ID" value="GID78516.1"/>
    <property type="molecule type" value="Genomic_DNA"/>
</dbReference>
<reference evidence="9 10" key="1">
    <citation type="submission" date="2021-01" db="EMBL/GenBank/DDBJ databases">
        <title>Whole genome shotgun sequence of Actinoplanes deccanensis NBRC 13994.</title>
        <authorList>
            <person name="Komaki H."/>
            <person name="Tamura T."/>
        </authorList>
    </citation>
    <scope>NUCLEOTIDE SEQUENCE [LARGE SCALE GENOMIC DNA]</scope>
    <source>
        <strain evidence="9 10">NBRC 13994</strain>
    </source>
</reference>
<keyword evidence="3 6" id="KW-0238">DNA-binding</keyword>
<dbReference type="InterPro" id="IPR039420">
    <property type="entry name" value="WalR-like"/>
</dbReference>
<keyword evidence="10" id="KW-1185">Reference proteome</keyword>
<evidence type="ECO:0000256" key="1">
    <source>
        <dbReference type="ARBA" id="ARBA00022553"/>
    </source>
</evidence>
<dbReference type="CDD" id="cd00383">
    <property type="entry name" value="trans_reg_C"/>
    <property type="match status" value="1"/>
</dbReference>
<dbReference type="Proteomes" id="UP000609879">
    <property type="component" value="Unassembled WGS sequence"/>
</dbReference>
<dbReference type="Pfam" id="PF00072">
    <property type="entry name" value="Response_reg"/>
    <property type="match status" value="1"/>
</dbReference>
<evidence type="ECO:0000259" key="7">
    <source>
        <dbReference type="PROSITE" id="PS50110"/>
    </source>
</evidence>
<evidence type="ECO:0000256" key="2">
    <source>
        <dbReference type="ARBA" id="ARBA00023015"/>
    </source>
</evidence>
<keyword evidence="2" id="KW-0805">Transcription regulation</keyword>
<dbReference type="PANTHER" id="PTHR48111">
    <property type="entry name" value="REGULATOR OF RPOS"/>
    <property type="match status" value="1"/>
</dbReference>
<keyword evidence="4" id="KW-0804">Transcription</keyword>
<dbReference type="SMART" id="SM00862">
    <property type="entry name" value="Trans_reg_C"/>
    <property type="match status" value="1"/>
</dbReference>
<evidence type="ECO:0000256" key="3">
    <source>
        <dbReference type="ARBA" id="ARBA00023125"/>
    </source>
</evidence>
<feature type="domain" description="Response regulatory" evidence="7">
    <location>
        <begin position="4"/>
        <end position="118"/>
    </location>
</feature>
<dbReference type="PROSITE" id="PS51755">
    <property type="entry name" value="OMPR_PHOB"/>
    <property type="match status" value="1"/>
</dbReference>
<dbReference type="Gene3D" id="1.10.10.10">
    <property type="entry name" value="Winged helix-like DNA-binding domain superfamily/Winged helix DNA-binding domain"/>
    <property type="match status" value="1"/>
</dbReference>
<evidence type="ECO:0000256" key="6">
    <source>
        <dbReference type="PROSITE-ProRule" id="PRU01091"/>
    </source>
</evidence>
<sequence>MSGAVLVVEDDRELRELVRRYLERAGHAVRSTGSGAEAIELVTGGGVELVVLDLGLPDVDGREVLAVAREGGREVPVVVLTARSSVDDRIEGLRGGADDYVTKPFSPTELVLRVEAVLHRTRAATGGGAGAVTFGGGRLRLDEARHEAHLDGALLELTPTEWGVLTALAATPGRVYSRYELINQVRGYEFPGYERTIDSHVKNLRRKLGPDAAHLVATVLGVGYRLGWSRDR</sequence>
<dbReference type="Gene3D" id="6.10.250.690">
    <property type="match status" value="1"/>
</dbReference>
<dbReference type="InterPro" id="IPR016032">
    <property type="entry name" value="Sig_transdc_resp-reg_C-effctor"/>
</dbReference>
<proteinExistence type="predicted"/>
<comment type="caution">
    <text evidence="9">The sequence shown here is derived from an EMBL/GenBank/DDBJ whole genome shotgun (WGS) entry which is preliminary data.</text>
</comment>
<evidence type="ECO:0000313" key="9">
    <source>
        <dbReference type="EMBL" id="GID78516.1"/>
    </source>
</evidence>
<name>A0ABQ3YES7_9ACTN</name>
<dbReference type="SUPFAM" id="SSF52172">
    <property type="entry name" value="CheY-like"/>
    <property type="match status" value="1"/>
</dbReference>
<dbReference type="SMART" id="SM00448">
    <property type="entry name" value="REC"/>
    <property type="match status" value="1"/>
</dbReference>
<gene>
    <name evidence="9" type="ORF">Ade02nite_71570</name>
</gene>
<dbReference type="Pfam" id="PF00486">
    <property type="entry name" value="Trans_reg_C"/>
    <property type="match status" value="1"/>
</dbReference>
<evidence type="ECO:0000256" key="5">
    <source>
        <dbReference type="PROSITE-ProRule" id="PRU00169"/>
    </source>
</evidence>
<dbReference type="InterPro" id="IPR001867">
    <property type="entry name" value="OmpR/PhoB-type_DNA-bd"/>
</dbReference>
<dbReference type="RefSeq" id="WP_239169297.1">
    <property type="nucleotide sequence ID" value="NZ_BAAABO010000038.1"/>
</dbReference>
<dbReference type="InterPro" id="IPR011006">
    <property type="entry name" value="CheY-like_superfamily"/>
</dbReference>
<protein>
    <submittedName>
        <fullName evidence="9">DNA-binding response regulator</fullName>
    </submittedName>
</protein>
<dbReference type="PROSITE" id="PS50110">
    <property type="entry name" value="RESPONSE_REGULATORY"/>
    <property type="match status" value="1"/>
</dbReference>
<accession>A0ABQ3YES7</accession>
<dbReference type="GO" id="GO:0003677">
    <property type="term" value="F:DNA binding"/>
    <property type="evidence" value="ECO:0007669"/>
    <property type="project" value="UniProtKB-KW"/>
</dbReference>
<dbReference type="PANTHER" id="PTHR48111:SF4">
    <property type="entry name" value="DNA-BINDING DUAL TRANSCRIPTIONAL REGULATOR OMPR"/>
    <property type="match status" value="1"/>
</dbReference>
<feature type="DNA-binding region" description="OmpR/PhoB-type" evidence="6">
    <location>
        <begin position="129"/>
        <end position="228"/>
    </location>
</feature>
<feature type="modified residue" description="4-aspartylphosphate" evidence="5">
    <location>
        <position position="53"/>
    </location>
</feature>
<organism evidence="9 10">
    <name type="scientific">Paractinoplanes deccanensis</name>
    <dbReference type="NCBI Taxonomy" id="113561"/>
    <lineage>
        <taxon>Bacteria</taxon>
        <taxon>Bacillati</taxon>
        <taxon>Actinomycetota</taxon>
        <taxon>Actinomycetes</taxon>
        <taxon>Micromonosporales</taxon>
        <taxon>Micromonosporaceae</taxon>
        <taxon>Paractinoplanes</taxon>
    </lineage>
</organism>
<dbReference type="InterPro" id="IPR001789">
    <property type="entry name" value="Sig_transdc_resp-reg_receiver"/>
</dbReference>
<keyword evidence="1 5" id="KW-0597">Phosphoprotein</keyword>
<evidence type="ECO:0000259" key="8">
    <source>
        <dbReference type="PROSITE" id="PS51755"/>
    </source>
</evidence>
<dbReference type="SUPFAM" id="SSF46894">
    <property type="entry name" value="C-terminal effector domain of the bipartite response regulators"/>
    <property type="match status" value="1"/>
</dbReference>
<evidence type="ECO:0000256" key="4">
    <source>
        <dbReference type="ARBA" id="ARBA00023163"/>
    </source>
</evidence>
<dbReference type="Gene3D" id="3.40.50.2300">
    <property type="match status" value="1"/>
</dbReference>